<dbReference type="EMBL" id="GBRH01224085">
    <property type="protein sequence ID" value="JAD73810.1"/>
    <property type="molecule type" value="Transcribed_RNA"/>
</dbReference>
<protein>
    <submittedName>
        <fullName evidence="1">Uncharacterized protein</fullName>
    </submittedName>
</protein>
<proteinExistence type="predicted"/>
<name>A0A0A9CK90_ARUDO</name>
<reference evidence="1" key="1">
    <citation type="submission" date="2014-09" db="EMBL/GenBank/DDBJ databases">
        <authorList>
            <person name="Magalhaes I.L.F."/>
            <person name="Oliveira U."/>
            <person name="Santos F.R."/>
            <person name="Vidigal T.H.D.A."/>
            <person name="Brescovit A.D."/>
            <person name="Santos A.J."/>
        </authorList>
    </citation>
    <scope>NUCLEOTIDE SEQUENCE</scope>
    <source>
        <tissue evidence="1">Shoot tissue taken approximately 20 cm above the soil surface</tissue>
    </source>
</reference>
<reference evidence="1" key="2">
    <citation type="journal article" date="2015" name="Data Brief">
        <title>Shoot transcriptome of the giant reed, Arundo donax.</title>
        <authorList>
            <person name="Barrero R.A."/>
            <person name="Guerrero F.D."/>
            <person name="Moolhuijzen P."/>
            <person name="Goolsby J.A."/>
            <person name="Tidwell J."/>
            <person name="Bellgard S.E."/>
            <person name="Bellgard M.I."/>
        </authorList>
    </citation>
    <scope>NUCLEOTIDE SEQUENCE</scope>
    <source>
        <tissue evidence="1">Shoot tissue taken approximately 20 cm above the soil surface</tissue>
    </source>
</reference>
<accession>A0A0A9CK90</accession>
<evidence type="ECO:0000313" key="1">
    <source>
        <dbReference type="EMBL" id="JAD73810.1"/>
    </source>
</evidence>
<organism evidence="1">
    <name type="scientific">Arundo donax</name>
    <name type="common">Giant reed</name>
    <name type="synonym">Donax arundinaceus</name>
    <dbReference type="NCBI Taxonomy" id="35708"/>
    <lineage>
        <taxon>Eukaryota</taxon>
        <taxon>Viridiplantae</taxon>
        <taxon>Streptophyta</taxon>
        <taxon>Embryophyta</taxon>
        <taxon>Tracheophyta</taxon>
        <taxon>Spermatophyta</taxon>
        <taxon>Magnoliopsida</taxon>
        <taxon>Liliopsida</taxon>
        <taxon>Poales</taxon>
        <taxon>Poaceae</taxon>
        <taxon>PACMAD clade</taxon>
        <taxon>Arundinoideae</taxon>
        <taxon>Arundineae</taxon>
        <taxon>Arundo</taxon>
    </lineage>
</organism>
<dbReference type="AlphaFoldDB" id="A0A0A9CK90"/>
<sequence>MQLSIIFSTTRKCENLNTKIPLSASHQ</sequence>